<evidence type="ECO:0000256" key="6">
    <source>
        <dbReference type="ARBA" id="ARBA00022989"/>
    </source>
</evidence>
<evidence type="ECO:0000256" key="7">
    <source>
        <dbReference type="ARBA" id="ARBA00023136"/>
    </source>
</evidence>
<dbReference type="Proteomes" id="UP000322545">
    <property type="component" value="Unassembled WGS sequence"/>
</dbReference>
<keyword evidence="5 8" id="KW-0812">Transmembrane</keyword>
<dbReference type="Gene3D" id="1.10.3720.10">
    <property type="entry name" value="MetI-like"/>
    <property type="match status" value="1"/>
</dbReference>
<keyword evidence="7 8" id="KW-0472">Membrane</keyword>
<dbReference type="InterPro" id="IPR035906">
    <property type="entry name" value="MetI-like_sf"/>
</dbReference>
<evidence type="ECO:0000313" key="11">
    <source>
        <dbReference type="Proteomes" id="UP000322545"/>
    </source>
</evidence>
<organism evidence="10 11">
    <name type="scientific">Roseovarius litoreus</name>
    <dbReference type="NCBI Taxonomy" id="1155722"/>
    <lineage>
        <taxon>Bacteria</taxon>
        <taxon>Pseudomonadati</taxon>
        <taxon>Pseudomonadota</taxon>
        <taxon>Alphaproteobacteria</taxon>
        <taxon>Rhodobacterales</taxon>
        <taxon>Roseobacteraceae</taxon>
        <taxon>Roseovarius</taxon>
    </lineage>
</organism>
<dbReference type="EMBL" id="FRCB01000018">
    <property type="protein sequence ID" value="SHM79218.1"/>
    <property type="molecule type" value="Genomic_DNA"/>
</dbReference>
<name>A0A1M7LME3_9RHOB</name>
<evidence type="ECO:0000256" key="1">
    <source>
        <dbReference type="ARBA" id="ARBA00004429"/>
    </source>
</evidence>
<sequence>MLHKIIGRYGLGLFSWLVVLYLFFPLAVLIAASFTASDFLAFPPSSFSLRWYARLAANSQFIDAAWVSVKLAGLATAISLFLGVPTALVLSRNRFPGRAVLSALFISPLLLPAIVIGVAILQYAHLLGFARTFLALLVGHVVIMIPYVIRTTMASLGGLPMNIEEAAQDLGANRLETFFLITLPQIKPGVIAGGLFAFIMSWINVEVSIFNSTAALVPIPVKLFNYIQYNIDPLVAALSAITVYVAFGVVFAIDALIGIDKATNGQG</sequence>
<comment type="similarity">
    <text evidence="8">Belongs to the binding-protein-dependent transport system permease family.</text>
</comment>
<dbReference type="CDD" id="cd06261">
    <property type="entry name" value="TM_PBP2"/>
    <property type="match status" value="1"/>
</dbReference>
<keyword evidence="2 8" id="KW-0813">Transport</keyword>
<reference evidence="10 11" key="1">
    <citation type="submission" date="2016-11" db="EMBL/GenBank/DDBJ databases">
        <authorList>
            <person name="Varghese N."/>
            <person name="Submissions S."/>
        </authorList>
    </citation>
    <scope>NUCLEOTIDE SEQUENCE [LARGE SCALE GENOMIC DNA]</scope>
    <source>
        <strain evidence="10 11">DSM 28249</strain>
    </source>
</reference>
<dbReference type="GO" id="GO:0055085">
    <property type="term" value="P:transmembrane transport"/>
    <property type="evidence" value="ECO:0007669"/>
    <property type="project" value="InterPro"/>
</dbReference>
<dbReference type="AlphaFoldDB" id="A0A1M7LME3"/>
<evidence type="ECO:0000256" key="8">
    <source>
        <dbReference type="RuleBase" id="RU363032"/>
    </source>
</evidence>
<proteinExistence type="inferred from homology"/>
<dbReference type="Pfam" id="PF00528">
    <property type="entry name" value="BPD_transp_1"/>
    <property type="match status" value="1"/>
</dbReference>
<feature type="transmembrane region" description="Helical" evidence="8">
    <location>
        <begin position="190"/>
        <end position="214"/>
    </location>
</feature>
<evidence type="ECO:0000256" key="3">
    <source>
        <dbReference type="ARBA" id="ARBA00022475"/>
    </source>
</evidence>
<dbReference type="PROSITE" id="PS50928">
    <property type="entry name" value="ABC_TM1"/>
    <property type="match status" value="1"/>
</dbReference>
<dbReference type="SUPFAM" id="SSF161098">
    <property type="entry name" value="MetI-like"/>
    <property type="match status" value="1"/>
</dbReference>
<feature type="transmembrane region" description="Helical" evidence="8">
    <location>
        <begin position="103"/>
        <end position="123"/>
    </location>
</feature>
<dbReference type="GO" id="GO:0005886">
    <property type="term" value="C:plasma membrane"/>
    <property type="evidence" value="ECO:0007669"/>
    <property type="project" value="UniProtKB-SubCell"/>
</dbReference>
<dbReference type="RefSeq" id="WP_149781001.1">
    <property type="nucleotide sequence ID" value="NZ_FRCB01000018.1"/>
</dbReference>
<evidence type="ECO:0000256" key="5">
    <source>
        <dbReference type="ARBA" id="ARBA00022692"/>
    </source>
</evidence>
<keyword evidence="3" id="KW-1003">Cell membrane</keyword>
<evidence type="ECO:0000259" key="9">
    <source>
        <dbReference type="PROSITE" id="PS50928"/>
    </source>
</evidence>
<protein>
    <submittedName>
        <fullName evidence="10">Putative spermidine/putrescine transport system permease protein</fullName>
    </submittedName>
</protein>
<evidence type="ECO:0000313" key="10">
    <source>
        <dbReference type="EMBL" id="SHM79218.1"/>
    </source>
</evidence>
<feature type="transmembrane region" description="Helical" evidence="8">
    <location>
        <begin position="12"/>
        <end position="34"/>
    </location>
</feature>
<accession>A0A1M7LME3</accession>
<keyword evidence="6 8" id="KW-1133">Transmembrane helix</keyword>
<evidence type="ECO:0000256" key="2">
    <source>
        <dbReference type="ARBA" id="ARBA00022448"/>
    </source>
</evidence>
<feature type="transmembrane region" description="Helical" evidence="8">
    <location>
        <begin position="71"/>
        <end position="91"/>
    </location>
</feature>
<dbReference type="PANTHER" id="PTHR43357:SF4">
    <property type="entry name" value="INNER MEMBRANE ABC TRANSPORTER PERMEASE PROTEIN YDCV"/>
    <property type="match status" value="1"/>
</dbReference>
<feature type="transmembrane region" description="Helical" evidence="8">
    <location>
        <begin position="129"/>
        <end position="149"/>
    </location>
</feature>
<dbReference type="InterPro" id="IPR000515">
    <property type="entry name" value="MetI-like"/>
</dbReference>
<evidence type="ECO:0000256" key="4">
    <source>
        <dbReference type="ARBA" id="ARBA00022519"/>
    </source>
</evidence>
<keyword evidence="4" id="KW-0997">Cell inner membrane</keyword>
<comment type="subcellular location">
    <subcellularLocation>
        <location evidence="1">Cell inner membrane</location>
        <topology evidence="1">Multi-pass membrane protein</topology>
    </subcellularLocation>
    <subcellularLocation>
        <location evidence="8">Cell membrane</location>
        <topology evidence="8">Multi-pass membrane protein</topology>
    </subcellularLocation>
</comment>
<feature type="transmembrane region" description="Helical" evidence="8">
    <location>
        <begin position="234"/>
        <end position="257"/>
    </location>
</feature>
<gene>
    <name evidence="10" type="ORF">SAMN05443432_11817</name>
</gene>
<dbReference type="PANTHER" id="PTHR43357">
    <property type="entry name" value="INNER MEMBRANE ABC TRANSPORTER PERMEASE PROTEIN YDCV"/>
    <property type="match status" value="1"/>
</dbReference>
<keyword evidence="11" id="KW-1185">Reference proteome</keyword>
<feature type="domain" description="ABC transmembrane type-1" evidence="9">
    <location>
        <begin position="65"/>
        <end position="253"/>
    </location>
</feature>